<keyword evidence="2" id="KW-0732">Signal</keyword>
<sequence length="321" mass="34560">MKQCVYYGLLVCASLLIGGCASQSPRQSSDTSIGATGPEIQLPGPGIEEARLLAMGMARSKGWRIIEADEHRFLLERSLPPDSPQAHLLNPEGHPSTPKLQVETRLSERGRDVLVGLSVYVVVNPGTETERRIDYTSDYEDALLISLNALANAWLENRSRIASEIPLPPDPDAVVIAEASTNGLPESPTEPIQDTPISAGASAETRETGAPTRTDAPAAAPASSVTLEQPALRRPAGRIRDEFAAAETSEPNEMLVLDNPSPRGLWTFYAEASARERGCEPDERGAVMLRATPAFEFYEIQCTNGGRLMLSCQGGVCRARP</sequence>
<proteinExistence type="predicted"/>
<protein>
    <recommendedName>
        <fullName evidence="5">Lipoprotein</fullName>
    </recommendedName>
</protein>
<gene>
    <name evidence="3" type="ORF">CCR82_08880</name>
</gene>
<comment type="caution">
    <text evidence="3">The sequence shown here is derived from an EMBL/GenBank/DDBJ whole genome shotgun (WGS) entry which is preliminary data.</text>
</comment>
<evidence type="ECO:0000256" key="1">
    <source>
        <dbReference type="SAM" id="MobiDB-lite"/>
    </source>
</evidence>
<organism evidence="3 4">
    <name type="scientific">Halochromatium salexigens</name>
    <name type="common">Chromatium salexigens</name>
    <dbReference type="NCBI Taxonomy" id="49447"/>
    <lineage>
        <taxon>Bacteria</taxon>
        <taxon>Pseudomonadati</taxon>
        <taxon>Pseudomonadota</taxon>
        <taxon>Gammaproteobacteria</taxon>
        <taxon>Chromatiales</taxon>
        <taxon>Chromatiaceae</taxon>
        <taxon>Halochromatium</taxon>
    </lineage>
</organism>
<dbReference type="PROSITE" id="PS51257">
    <property type="entry name" value="PROKAR_LIPOPROTEIN"/>
    <property type="match status" value="1"/>
</dbReference>
<reference evidence="3" key="1">
    <citation type="submission" date="2017-05" db="EMBL/GenBank/DDBJ databases">
        <authorList>
            <person name="Imhoff J.F."/>
            <person name="Rahn T."/>
            <person name="Kuenzel S."/>
            <person name="Neulinger S.C."/>
        </authorList>
    </citation>
    <scope>NUCLEOTIDE SEQUENCE</scope>
    <source>
        <strain evidence="3">DSM 4395</strain>
    </source>
</reference>
<keyword evidence="4" id="KW-1185">Reference proteome</keyword>
<evidence type="ECO:0008006" key="5">
    <source>
        <dbReference type="Google" id="ProtNLM"/>
    </source>
</evidence>
<feature type="compositionally biased region" description="Low complexity" evidence="1">
    <location>
        <begin position="208"/>
        <end position="222"/>
    </location>
</feature>
<dbReference type="AlphaFoldDB" id="A0AAJ0XGF8"/>
<feature type="chain" id="PRO_5042471945" description="Lipoprotein" evidence="2">
    <location>
        <begin position="24"/>
        <end position="321"/>
    </location>
</feature>
<feature type="signal peptide" evidence="2">
    <location>
        <begin position="1"/>
        <end position="23"/>
    </location>
</feature>
<feature type="compositionally biased region" description="Polar residues" evidence="1">
    <location>
        <begin position="182"/>
        <end position="196"/>
    </location>
</feature>
<dbReference type="RefSeq" id="WP_201245219.1">
    <property type="nucleotide sequence ID" value="NZ_NHSF01000054.1"/>
</dbReference>
<evidence type="ECO:0000313" key="4">
    <source>
        <dbReference type="Proteomes" id="UP001296967"/>
    </source>
</evidence>
<name>A0AAJ0XGF8_HALSE</name>
<reference evidence="3" key="2">
    <citation type="journal article" date="2020" name="Microorganisms">
        <title>Osmotic Adaptation and Compatible Solute Biosynthesis of Phototrophic Bacteria as Revealed from Genome Analyses.</title>
        <authorList>
            <person name="Imhoff J.F."/>
            <person name="Rahn T."/>
            <person name="Kunzel S."/>
            <person name="Keller A."/>
            <person name="Neulinger S.C."/>
        </authorList>
    </citation>
    <scope>NUCLEOTIDE SEQUENCE</scope>
    <source>
        <strain evidence="3">DSM 4395</strain>
    </source>
</reference>
<dbReference type="Proteomes" id="UP001296967">
    <property type="component" value="Unassembled WGS sequence"/>
</dbReference>
<evidence type="ECO:0000313" key="3">
    <source>
        <dbReference type="EMBL" id="MBK5930632.1"/>
    </source>
</evidence>
<feature type="region of interest" description="Disordered" evidence="1">
    <location>
        <begin position="182"/>
        <end position="236"/>
    </location>
</feature>
<accession>A0AAJ0XGF8</accession>
<evidence type="ECO:0000256" key="2">
    <source>
        <dbReference type="SAM" id="SignalP"/>
    </source>
</evidence>
<dbReference type="EMBL" id="NHSF01000054">
    <property type="protein sequence ID" value="MBK5930632.1"/>
    <property type="molecule type" value="Genomic_DNA"/>
</dbReference>